<dbReference type="PANTHER" id="PTHR47504">
    <property type="entry name" value="RIGHT ORIGIN-BINDING PROTEIN"/>
    <property type="match status" value="1"/>
</dbReference>
<dbReference type="SMART" id="SM00342">
    <property type="entry name" value="HTH_ARAC"/>
    <property type="match status" value="1"/>
</dbReference>
<dbReference type="Pfam" id="PF06445">
    <property type="entry name" value="GyrI-like"/>
    <property type="match status" value="1"/>
</dbReference>
<dbReference type="SUPFAM" id="SSF46689">
    <property type="entry name" value="Homeodomain-like"/>
    <property type="match status" value="2"/>
</dbReference>
<dbReference type="InterPro" id="IPR029442">
    <property type="entry name" value="GyrI-like"/>
</dbReference>
<dbReference type="InterPro" id="IPR018062">
    <property type="entry name" value="HTH_AraC-typ_CS"/>
</dbReference>
<evidence type="ECO:0000256" key="3">
    <source>
        <dbReference type="ARBA" id="ARBA00023163"/>
    </source>
</evidence>
<dbReference type="SUPFAM" id="SSF55136">
    <property type="entry name" value="Probable bacterial effector-binding domain"/>
    <property type="match status" value="1"/>
</dbReference>
<reference evidence="5" key="1">
    <citation type="submission" date="2020-08" db="EMBL/GenBank/DDBJ databases">
        <title>Genome public.</title>
        <authorList>
            <person name="Liu C."/>
            <person name="Sun Q."/>
        </authorList>
    </citation>
    <scope>NUCLEOTIDE SEQUENCE</scope>
    <source>
        <strain evidence="5">NSJ-33</strain>
    </source>
</reference>
<keyword evidence="2" id="KW-0238">DNA-binding</keyword>
<dbReference type="GO" id="GO:0043565">
    <property type="term" value="F:sequence-specific DNA binding"/>
    <property type="evidence" value="ECO:0007669"/>
    <property type="project" value="InterPro"/>
</dbReference>
<dbReference type="EMBL" id="JACRSV010000001">
    <property type="protein sequence ID" value="MBC8559111.1"/>
    <property type="molecule type" value="Genomic_DNA"/>
</dbReference>
<evidence type="ECO:0000313" key="5">
    <source>
        <dbReference type="EMBL" id="MBC8559111.1"/>
    </source>
</evidence>
<protein>
    <submittedName>
        <fullName evidence="5">AraC family transcriptional regulator</fullName>
    </submittedName>
</protein>
<organism evidence="5 6">
    <name type="scientific">Fumia xinanensis</name>
    <dbReference type="NCBI Taxonomy" id="2763659"/>
    <lineage>
        <taxon>Bacteria</taxon>
        <taxon>Bacillati</taxon>
        <taxon>Bacillota</taxon>
        <taxon>Clostridia</taxon>
        <taxon>Eubacteriales</taxon>
        <taxon>Oscillospiraceae</taxon>
        <taxon>Fumia</taxon>
    </lineage>
</organism>
<dbReference type="RefSeq" id="WP_249294000.1">
    <property type="nucleotide sequence ID" value="NZ_JACRSV010000001.1"/>
</dbReference>
<feature type="domain" description="HTH araC/xylS-type" evidence="4">
    <location>
        <begin position="8"/>
        <end position="106"/>
    </location>
</feature>
<keyword evidence="1" id="KW-0805">Transcription regulation</keyword>
<dbReference type="Proteomes" id="UP000610760">
    <property type="component" value="Unassembled WGS sequence"/>
</dbReference>
<evidence type="ECO:0000256" key="1">
    <source>
        <dbReference type="ARBA" id="ARBA00023015"/>
    </source>
</evidence>
<keyword evidence="6" id="KW-1185">Reference proteome</keyword>
<dbReference type="InterPro" id="IPR018060">
    <property type="entry name" value="HTH_AraC"/>
</dbReference>
<comment type="caution">
    <text evidence="5">The sequence shown here is derived from an EMBL/GenBank/DDBJ whole genome shotgun (WGS) entry which is preliminary data.</text>
</comment>
<dbReference type="InterPro" id="IPR009057">
    <property type="entry name" value="Homeodomain-like_sf"/>
</dbReference>
<dbReference type="AlphaFoldDB" id="A0A926I6Q8"/>
<dbReference type="PROSITE" id="PS01124">
    <property type="entry name" value="HTH_ARAC_FAMILY_2"/>
    <property type="match status" value="1"/>
</dbReference>
<sequence length="298" mass="33923">MNFLDRMNQAIAYIEEHLDDDVDYRQVARLACCSICQFREIFSYLTGISISEYVRKRRMTLAALELQSGGEKVIDVSLKYGYASPEAFARAFRELHGISPREASTPSSSFKMALPVSFQISVKGDTEMDYRIEKKGVIRGVGVTKNFGTVTANKEAENWTEVTPDIYKFWEDFLDRGANIEIRDFYRLYRPPFWQMGVTHSLANGDTVISIGAEDAGGEYPDLQKFEMPARTWAVFPAKGDLDSKSHPIQEVRVKVFAEWLPSSGYEIESDYEIEVYGPGDTHSDGYLCELWIPVHKK</sequence>
<dbReference type="SMART" id="SM00871">
    <property type="entry name" value="AraC_E_bind"/>
    <property type="match status" value="1"/>
</dbReference>
<keyword evidence="3" id="KW-0804">Transcription</keyword>
<dbReference type="InterPro" id="IPR011256">
    <property type="entry name" value="Reg_factor_effector_dom_sf"/>
</dbReference>
<dbReference type="PROSITE" id="PS00041">
    <property type="entry name" value="HTH_ARAC_FAMILY_1"/>
    <property type="match status" value="1"/>
</dbReference>
<dbReference type="Gene3D" id="3.20.80.10">
    <property type="entry name" value="Regulatory factor, effector binding domain"/>
    <property type="match status" value="1"/>
</dbReference>
<evidence type="ECO:0000259" key="4">
    <source>
        <dbReference type="PROSITE" id="PS01124"/>
    </source>
</evidence>
<dbReference type="GO" id="GO:0003700">
    <property type="term" value="F:DNA-binding transcription factor activity"/>
    <property type="evidence" value="ECO:0007669"/>
    <property type="project" value="InterPro"/>
</dbReference>
<evidence type="ECO:0000256" key="2">
    <source>
        <dbReference type="ARBA" id="ARBA00023125"/>
    </source>
</evidence>
<dbReference type="InterPro" id="IPR050959">
    <property type="entry name" value="MarA-like"/>
</dbReference>
<dbReference type="PANTHER" id="PTHR47504:SF5">
    <property type="entry name" value="RIGHT ORIGIN-BINDING PROTEIN"/>
    <property type="match status" value="1"/>
</dbReference>
<evidence type="ECO:0000313" key="6">
    <source>
        <dbReference type="Proteomes" id="UP000610760"/>
    </source>
</evidence>
<name>A0A926I6Q8_9FIRM</name>
<gene>
    <name evidence="5" type="ORF">H8710_03395</name>
</gene>
<dbReference type="InterPro" id="IPR010499">
    <property type="entry name" value="AraC_E-bd"/>
</dbReference>
<accession>A0A926I6Q8</accession>
<dbReference type="Gene3D" id="1.10.10.60">
    <property type="entry name" value="Homeodomain-like"/>
    <property type="match status" value="2"/>
</dbReference>
<proteinExistence type="predicted"/>
<dbReference type="Pfam" id="PF12833">
    <property type="entry name" value="HTH_18"/>
    <property type="match status" value="1"/>
</dbReference>